<evidence type="ECO:0000256" key="3">
    <source>
        <dbReference type="SAM" id="MobiDB-lite"/>
    </source>
</evidence>
<evidence type="ECO:0000313" key="4">
    <source>
        <dbReference type="EMBL" id="GMH99249.1"/>
    </source>
</evidence>
<organism evidence="4 5">
    <name type="scientific">Triparma verrucosa</name>
    <dbReference type="NCBI Taxonomy" id="1606542"/>
    <lineage>
        <taxon>Eukaryota</taxon>
        <taxon>Sar</taxon>
        <taxon>Stramenopiles</taxon>
        <taxon>Ochrophyta</taxon>
        <taxon>Bolidophyceae</taxon>
        <taxon>Parmales</taxon>
        <taxon>Triparmaceae</taxon>
        <taxon>Triparma</taxon>
    </lineage>
</organism>
<dbReference type="SUPFAM" id="SSF53335">
    <property type="entry name" value="S-adenosyl-L-methionine-dependent methyltransferases"/>
    <property type="match status" value="1"/>
</dbReference>
<dbReference type="GO" id="GO:0070475">
    <property type="term" value="P:rRNA base methylation"/>
    <property type="evidence" value="ECO:0007669"/>
    <property type="project" value="TreeGrafter"/>
</dbReference>
<dbReference type="Gene3D" id="3.40.50.150">
    <property type="entry name" value="Vaccinia Virus protein VP39"/>
    <property type="match status" value="1"/>
</dbReference>
<evidence type="ECO:0000256" key="2">
    <source>
        <dbReference type="ARBA" id="ARBA00022679"/>
    </source>
</evidence>
<sequence length="433" mass="48421">MKRNRESSEDKEAASEPSRALAAMRTPLPQPDFSALAESDGAFKSALETRTKSTDDKTVLDLTKVDEEFNLCLTRAILKAYFSIRYFEIPRSHLVPPVPNRHSYVLWINSLLSSLSPLSSSSRTTLVRGLDIGTGASCIYPLLGCRAFGWEFLASDVDPSSVQSSGDILERNGMKEQVEVVHCSVDDKSNQISSALGASKAPHRLPHFVMTNPPFYSNSADAESARQDGRDRTAFTSCESVCEGGEVGFVKRMVDDSVRLYRDKIGLYTAMLSKRSSMNEIIAFLKSKEVGVGGNCIHTTEFCHGKVTRFGLCWTFADCAKRFCNDGGDGNGLTNAEIRERVEVFLKENQREDETFSNEEDGSISYAKGKDEWKMRIEFEKEVDEVADAKAAVNVRLTEFKDPKAKGHFKNFCERLSGEVFRTNRKWRRKKGK</sequence>
<accession>A0A9W7C4X0</accession>
<evidence type="ECO:0000256" key="1">
    <source>
        <dbReference type="ARBA" id="ARBA00022603"/>
    </source>
</evidence>
<protein>
    <recommendedName>
        <fullName evidence="6">U6 small nuclear RNA (adenine-(43)-N(6))-methyltransferase</fullName>
    </recommendedName>
</protein>
<dbReference type="Pfam" id="PF05971">
    <property type="entry name" value="Methyltransf_10"/>
    <property type="match status" value="1"/>
</dbReference>
<name>A0A9W7C4X0_9STRA</name>
<dbReference type="GO" id="GO:0008168">
    <property type="term" value="F:methyltransferase activity"/>
    <property type="evidence" value="ECO:0007669"/>
    <property type="project" value="UniProtKB-KW"/>
</dbReference>
<gene>
    <name evidence="4" type="ORF">TrVE_jg10283</name>
</gene>
<feature type="compositionally biased region" description="Basic and acidic residues" evidence="3">
    <location>
        <begin position="1"/>
        <end position="14"/>
    </location>
</feature>
<feature type="region of interest" description="Disordered" evidence="3">
    <location>
        <begin position="1"/>
        <end position="25"/>
    </location>
</feature>
<keyword evidence="2" id="KW-0808">Transferase</keyword>
<dbReference type="PANTHER" id="PTHR13393">
    <property type="entry name" value="SAM-DEPENDENT METHYLTRANSFERASE"/>
    <property type="match status" value="1"/>
</dbReference>
<dbReference type="InterPro" id="IPR010286">
    <property type="entry name" value="METTL16/RlmF"/>
</dbReference>
<dbReference type="InterPro" id="IPR029063">
    <property type="entry name" value="SAM-dependent_MTases_sf"/>
</dbReference>
<dbReference type="GO" id="GO:0005634">
    <property type="term" value="C:nucleus"/>
    <property type="evidence" value="ECO:0007669"/>
    <property type="project" value="TreeGrafter"/>
</dbReference>
<proteinExistence type="predicted"/>
<reference evidence="5" key="1">
    <citation type="journal article" date="2023" name="Commun. Biol.">
        <title>Genome analysis of Parmales, the sister group of diatoms, reveals the evolutionary specialization of diatoms from phago-mixotrophs to photoautotrophs.</title>
        <authorList>
            <person name="Ban H."/>
            <person name="Sato S."/>
            <person name="Yoshikawa S."/>
            <person name="Yamada K."/>
            <person name="Nakamura Y."/>
            <person name="Ichinomiya M."/>
            <person name="Sato N."/>
            <person name="Blanc-Mathieu R."/>
            <person name="Endo H."/>
            <person name="Kuwata A."/>
            <person name="Ogata H."/>
        </authorList>
    </citation>
    <scope>NUCLEOTIDE SEQUENCE [LARGE SCALE GENOMIC DNA]</scope>
    <source>
        <strain evidence="5">NIES 3699</strain>
    </source>
</reference>
<dbReference type="Proteomes" id="UP001165160">
    <property type="component" value="Unassembled WGS sequence"/>
</dbReference>
<dbReference type="PANTHER" id="PTHR13393:SF0">
    <property type="entry name" value="RNA N6-ADENOSINE-METHYLTRANSFERASE METTL16"/>
    <property type="match status" value="1"/>
</dbReference>
<evidence type="ECO:0000313" key="5">
    <source>
        <dbReference type="Proteomes" id="UP001165160"/>
    </source>
</evidence>
<dbReference type="AlphaFoldDB" id="A0A9W7C4X0"/>
<comment type="caution">
    <text evidence="4">The sequence shown here is derived from an EMBL/GenBank/DDBJ whole genome shotgun (WGS) entry which is preliminary data.</text>
</comment>
<keyword evidence="5" id="KW-1185">Reference proteome</keyword>
<keyword evidence="1" id="KW-0489">Methyltransferase</keyword>
<evidence type="ECO:0008006" key="6">
    <source>
        <dbReference type="Google" id="ProtNLM"/>
    </source>
</evidence>
<dbReference type="EMBL" id="BRXX01000231">
    <property type="protein sequence ID" value="GMH99249.1"/>
    <property type="molecule type" value="Genomic_DNA"/>
</dbReference>